<comment type="catalytic activity">
    <reaction evidence="1 6">
        <text>dTDP-4-dehydro-6-deoxy-alpha-D-glucose = dTDP-4-dehydro-beta-L-rhamnose</text>
        <dbReference type="Rhea" id="RHEA:16969"/>
        <dbReference type="ChEBI" id="CHEBI:57649"/>
        <dbReference type="ChEBI" id="CHEBI:62830"/>
        <dbReference type="EC" id="5.1.3.13"/>
    </reaction>
</comment>
<comment type="caution">
    <text evidence="9">The sequence shown here is derived from an EMBL/GenBank/DDBJ whole genome shotgun (WGS) entry which is preliminary data.</text>
</comment>
<comment type="function">
    <text evidence="2 6">Catalyzes the epimerization of the C3' and C5'positions of dTDP-6-deoxy-D-xylo-4-hexulose, forming dTDP-6-deoxy-L-lyxo-4-hexulose.</text>
</comment>
<dbReference type="Proteomes" id="UP000814074">
    <property type="component" value="Unassembled WGS sequence"/>
</dbReference>
<comment type="pathway">
    <text evidence="6">Carbohydrate biosynthesis; dTDP-L-rhamnose biosynthesis.</text>
</comment>
<reference evidence="8 11" key="1">
    <citation type="submission" date="2019-11" db="EMBL/GenBank/DDBJ databases">
        <title>Epiphytic Pseudomonas syringae from cherry orchards.</title>
        <authorList>
            <person name="Hulin M.T."/>
        </authorList>
    </citation>
    <scope>NUCLEOTIDE SEQUENCE [LARGE SCALE GENOMIC DNA]</scope>
    <source>
        <strain evidence="8 11">PA-6-3B</strain>
    </source>
</reference>
<name>A0A7Y1LD20_9PSED</name>
<dbReference type="NCBIfam" id="TIGR01221">
    <property type="entry name" value="rmlC"/>
    <property type="match status" value="1"/>
</dbReference>
<keyword evidence="6 9" id="KW-0413">Isomerase</keyword>
<dbReference type="Proteomes" id="UP000583279">
    <property type="component" value="Unassembled WGS sequence"/>
</dbReference>
<dbReference type="AlphaFoldDB" id="A0A7Y1LD20"/>
<keyword evidence="11" id="KW-1185">Reference proteome</keyword>
<dbReference type="InterPro" id="IPR008894">
    <property type="entry name" value="QdtA_cupin_dom"/>
</dbReference>
<evidence type="ECO:0000256" key="6">
    <source>
        <dbReference type="RuleBase" id="RU364069"/>
    </source>
</evidence>
<evidence type="ECO:0000256" key="2">
    <source>
        <dbReference type="ARBA" id="ARBA00001997"/>
    </source>
</evidence>
<evidence type="ECO:0000259" key="7">
    <source>
        <dbReference type="Pfam" id="PF05523"/>
    </source>
</evidence>
<dbReference type="InterPro" id="IPR014710">
    <property type="entry name" value="RmlC-like_jellyroll"/>
</dbReference>
<dbReference type="Pfam" id="PF00908">
    <property type="entry name" value="dTDP_sugar_isom"/>
    <property type="match status" value="1"/>
</dbReference>
<evidence type="ECO:0000313" key="10">
    <source>
        <dbReference type="Proteomes" id="UP000583279"/>
    </source>
</evidence>
<gene>
    <name evidence="9" type="primary">rfbC</name>
    <name evidence="8" type="ORF">GIW47_23600</name>
    <name evidence="9" type="ORF">HBO18_07220</name>
</gene>
<evidence type="ECO:0000313" key="11">
    <source>
        <dbReference type="Proteomes" id="UP000814074"/>
    </source>
</evidence>
<evidence type="ECO:0000256" key="5">
    <source>
        <dbReference type="PIRSR" id="PIRSR600888-3"/>
    </source>
</evidence>
<dbReference type="PANTHER" id="PTHR21047">
    <property type="entry name" value="DTDP-6-DEOXY-D-GLUCOSE-3,5 EPIMERASE"/>
    <property type="match status" value="1"/>
</dbReference>
<dbReference type="Pfam" id="PF05523">
    <property type="entry name" value="FdtA"/>
    <property type="match status" value="1"/>
</dbReference>
<evidence type="ECO:0000256" key="4">
    <source>
        <dbReference type="ARBA" id="ARBA00019595"/>
    </source>
</evidence>
<feature type="site" description="Participates in a stacking interaction with the thymidine ring of dTDP-4-oxo-6-deoxyglucose" evidence="5">
    <location>
        <position position="143"/>
    </location>
</feature>
<dbReference type="InterPro" id="IPR000888">
    <property type="entry name" value="RmlC-like"/>
</dbReference>
<evidence type="ECO:0000256" key="3">
    <source>
        <dbReference type="ARBA" id="ARBA00012098"/>
    </source>
</evidence>
<protein>
    <recommendedName>
        <fullName evidence="4 6">dTDP-4-dehydrorhamnose 3,5-epimerase</fullName>
        <ecNumber evidence="3 6">5.1.3.13</ecNumber>
    </recommendedName>
    <alternativeName>
        <fullName evidence="6">Thymidine diphospho-4-keto-rhamnose 3,5-epimerase</fullName>
    </alternativeName>
</protein>
<dbReference type="UniPathway" id="UPA00124"/>
<dbReference type="InterPro" id="IPR011051">
    <property type="entry name" value="RmlC_Cupin_sf"/>
</dbReference>
<dbReference type="GO" id="GO:0000271">
    <property type="term" value="P:polysaccharide biosynthetic process"/>
    <property type="evidence" value="ECO:0007669"/>
    <property type="project" value="TreeGrafter"/>
</dbReference>
<dbReference type="GO" id="GO:0019305">
    <property type="term" value="P:dTDP-rhamnose biosynthetic process"/>
    <property type="evidence" value="ECO:0007669"/>
    <property type="project" value="UniProtKB-UniRule"/>
</dbReference>
<evidence type="ECO:0000256" key="1">
    <source>
        <dbReference type="ARBA" id="ARBA00001298"/>
    </source>
</evidence>
<organism evidence="9 10">
    <name type="scientific">Pseudomonas lactis</name>
    <dbReference type="NCBI Taxonomy" id="1615674"/>
    <lineage>
        <taxon>Bacteria</taxon>
        <taxon>Pseudomonadati</taxon>
        <taxon>Pseudomonadota</taxon>
        <taxon>Gammaproteobacteria</taxon>
        <taxon>Pseudomonadales</taxon>
        <taxon>Pseudomonadaceae</taxon>
        <taxon>Pseudomonas</taxon>
    </lineage>
</organism>
<proteinExistence type="inferred from homology"/>
<reference evidence="9 10" key="2">
    <citation type="journal article" date="2020" name="Front. Microbiol.">
        <title>Genetic Organization of the aprX-lipA2 Operon Affects the Proteolytic Potential of Pseudomonas Species in Milk.</title>
        <authorList>
            <person name="Maier C."/>
            <person name="Huptas C."/>
            <person name="von Neubeck M."/>
            <person name="Scherer S."/>
            <person name="Wenning M."/>
            <person name="Lucking G."/>
        </authorList>
    </citation>
    <scope>NUCLEOTIDE SEQUENCE [LARGE SCALE GENOMIC DNA]</scope>
    <source>
        <strain evidence="9 10">WS 4997</strain>
    </source>
</reference>
<sequence length="325" mass="37300">MRLTQSEISDVVIIQPSVLEDDRGWFSEVFNEPLFHKKLELLGCAVPRSFIQDNHSCSKKNVLRGLHYQMDPHAQGKLVRVLSGAIYNVVVDLRKGSSTYAQWLGIELSEANQKMLWIPEGFAHGFLALEDNTQLFCKTTDVYREHSERSIRWNDPELAIDWPVCENLIISERDQAAPLFTDVGSSKESLKGSVVAHSLKVLGDDRGSLIALEQGLNIPFDIRRAYYIFDTRKDVSRGYHAHYRLQQYIVCVSGSCRILTDDGVTVQNTWLDAPQKALHVKNLIWREMHDFSEDCVLLVFASDHYKESDYIRNYNDFKLAVKRYA</sequence>
<comment type="similarity">
    <text evidence="6">Belongs to the dTDP-4-dehydrorhamnose 3,5-epimerase family.</text>
</comment>
<dbReference type="EMBL" id="JAAQYK010000002">
    <property type="protein sequence ID" value="NNA43922.1"/>
    <property type="molecule type" value="Genomic_DNA"/>
</dbReference>
<dbReference type="Gene3D" id="2.60.120.10">
    <property type="entry name" value="Jelly Rolls"/>
    <property type="match status" value="2"/>
</dbReference>
<dbReference type="SUPFAM" id="SSF51182">
    <property type="entry name" value="RmlC-like cupins"/>
    <property type="match status" value="2"/>
</dbReference>
<feature type="domain" description="Sugar 3,4-ketoisomerase QdtA cupin" evidence="7">
    <location>
        <begin position="197"/>
        <end position="321"/>
    </location>
</feature>
<dbReference type="CDD" id="cd00438">
    <property type="entry name" value="cupin_RmlC"/>
    <property type="match status" value="1"/>
</dbReference>
<evidence type="ECO:0000313" key="9">
    <source>
        <dbReference type="EMBL" id="NNA43922.1"/>
    </source>
</evidence>
<evidence type="ECO:0000313" key="8">
    <source>
        <dbReference type="EMBL" id="MCF5155589.1"/>
    </source>
</evidence>
<accession>A0A7Y1LD20</accession>
<dbReference type="CDD" id="cd20292">
    <property type="entry name" value="cupin_QdtA-like"/>
    <property type="match status" value="1"/>
</dbReference>
<dbReference type="GO" id="GO:0005829">
    <property type="term" value="C:cytosol"/>
    <property type="evidence" value="ECO:0007669"/>
    <property type="project" value="TreeGrafter"/>
</dbReference>
<dbReference type="RefSeq" id="WP_120247693.1">
    <property type="nucleotide sequence ID" value="NZ_JAAQYJ010000002.1"/>
</dbReference>
<dbReference type="EC" id="5.1.3.13" evidence="3 6"/>
<dbReference type="GO" id="GO:0008830">
    <property type="term" value="F:dTDP-4-dehydrorhamnose 3,5-epimerase activity"/>
    <property type="evidence" value="ECO:0007669"/>
    <property type="project" value="UniProtKB-UniRule"/>
</dbReference>
<dbReference type="PANTHER" id="PTHR21047:SF2">
    <property type="entry name" value="THYMIDINE DIPHOSPHO-4-KETO-RHAMNOSE 3,5-EPIMERASE"/>
    <property type="match status" value="1"/>
</dbReference>
<dbReference type="EMBL" id="WKDU01000036">
    <property type="protein sequence ID" value="MCF5155589.1"/>
    <property type="molecule type" value="Genomic_DNA"/>
</dbReference>
<comment type="subunit">
    <text evidence="6">Homodimer.</text>
</comment>